<dbReference type="PANTHER" id="PTHR48022">
    <property type="entry name" value="PLASTIDIC GLUCOSE TRANSPORTER 4"/>
    <property type="match status" value="1"/>
</dbReference>
<feature type="transmembrane region" description="Helical" evidence="9">
    <location>
        <begin position="533"/>
        <end position="551"/>
    </location>
</feature>
<keyword evidence="12" id="KW-1185">Reference proteome</keyword>
<name>A0AB34KV28_9PEZI</name>
<evidence type="ECO:0000256" key="1">
    <source>
        <dbReference type="ARBA" id="ARBA00004141"/>
    </source>
</evidence>
<organism evidence="11 12">
    <name type="scientific">Cladosporium halotolerans</name>
    <dbReference type="NCBI Taxonomy" id="1052096"/>
    <lineage>
        <taxon>Eukaryota</taxon>
        <taxon>Fungi</taxon>
        <taxon>Dikarya</taxon>
        <taxon>Ascomycota</taxon>
        <taxon>Pezizomycotina</taxon>
        <taxon>Dothideomycetes</taxon>
        <taxon>Dothideomycetidae</taxon>
        <taxon>Cladosporiales</taxon>
        <taxon>Cladosporiaceae</taxon>
        <taxon>Cladosporium</taxon>
    </lineage>
</organism>
<dbReference type="InterPro" id="IPR050360">
    <property type="entry name" value="MFS_Sugar_Transporters"/>
</dbReference>
<feature type="region of interest" description="Disordered" evidence="8">
    <location>
        <begin position="1"/>
        <end position="51"/>
    </location>
</feature>
<dbReference type="EMBL" id="JAAQHG020000010">
    <property type="protein sequence ID" value="KAL1587390.1"/>
    <property type="molecule type" value="Genomic_DNA"/>
</dbReference>
<feature type="transmembrane region" description="Helical" evidence="9">
    <location>
        <begin position="425"/>
        <end position="445"/>
    </location>
</feature>
<feature type="transmembrane region" description="Helical" evidence="9">
    <location>
        <begin position="500"/>
        <end position="521"/>
    </location>
</feature>
<keyword evidence="3 7" id="KW-0813">Transport</keyword>
<evidence type="ECO:0000256" key="3">
    <source>
        <dbReference type="ARBA" id="ARBA00022448"/>
    </source>
</evidence>
<keyword evidence="5 9" id="KW-1133">Transmembrane helix</keyword>
<keyword evidence="4 9" id="KW-0812">Transmembrane</keyword>
<dbReference type="InterPro" id="IPR020846">
    <property type="entry name" value="MFS_dom"/>
</dbReference>
<reference evidence="11 12" key="1">
    <citation type="journal article" date="2020" name="Microbiol. Resour. Announc.">
        <title>Draft Genome Sequence of a Cladosporium Species Isolated from the Mesophotic Ascidian Didemnum maculosum.</title>
        <authorList>
            <person name="Gioti A."/>
            <person name="Siaperas R."/>
            <person name="Nikolaivits E."/>
            <person name="Le Goff G."/>
            <person name="Ouazzani J."/>
            <person name="Kotoulas G."/>
            <person name="Topakas E."/>
        </authorList>
    </citation>
    <scope>NUCLEOTIDE SEQUENCE [LARGE SCALE GENOMIC DNA]</scope>
    <source>
        <strain evidence="11 12">TM138-S3</strain>
    </source>
</reference>
<dbReference type="GeneID" id="96005355"/>
<evidence type="ECO:0000313" key="12">
    <source>
        <dbReference type="Proteomes" id="UP000803884"/>
    </source>
</evidence>
<feature type="transmembrane region" description="Helical" evidence="9">
    <location>
        <begin position="150"/>
        <end position="170"/>
    </location>
</feature>
<dbReference type="FunFam" id="1.20.1250.20:FF:000061">
    <property type="entry name" value="MFS sugar transporter"/>
    <property type="match status" value="1"/>
</dbReference>
<accession>A0AB34KV28</accession>
<evidence type="ECO:0000256" key="4">
    <source>
        <dbReference type="ARBA" id="ARBA00022692"/>
    </source>
</evidence>
<feature type="transmembrane region" description="Helical" evidence="9">
    <location>
        <begin position="182"/>
        <end position="202"/>
    </location>
</feature>
<feature type="transmembrane region" description="Helical" evidence="9">
    <location>
        <begin position="267"/>
        <end position="289"/>
    </location>
</feature>
<evidence type="ECO:0000259" key="10">
    <source>
        <dbReference type="PROSITE" id="PS50850"/>
    </source>
</evidence>
<evidence type="ECO:0000256" key="8">
    <source>
        <dbReference type="SAM" id="MobiDB-lite"/>
    </source>
</evidence>
<dbReference type="PRINTS" id="PR00171">
    <property type="entry name" value="SUGRTRNSPORT"/>
</dbReference>
<gene>
    <name evidence="11" type="ORF">WHR41_03911</name>
</gene>
<dbReference type="GO" id="GO:0005351">
    <property type="term" value="F:carbohydrate:proton symporter activity"/>
    <property type="evidence" value="ECO:0007669"/>
    <property type="project" value="TreeGrafter"/>
</dbReference>
<dbReference type="NCBIfam" id="TIGR00879">
    <property type="entry name" value="SP"/>
    <property type="match status" value="1"/>
</dbReference>
<proteinExistence type="inferred from homology"/>
<dbReference type="PROSITE" id="PS00216">
    <property type="entry name" value="SUGAR_TRANSPORT_1"/>
    <property type="match status" value="1"/>
</dbReference>
<feature type="domain" description="Major facilitator superfamily (MFS) profile" evidence="10">
    <location>
        <begin position="84"/>
        <end position="555"/>
    </location>
</feature>
<evidence type="ECO:0000256" key="6">
    <source>
        <dbReference type="ARBA" id="ARBA00023136"/>
    </source>
</evidence>
<evidence type="ECO:0000256" key="7">
    <source>
        <dbReference type="RuleBase" id="RU003346"/>
    </source>
</evidence>
<dbReference type="Proteomes" id="UP000803884">
    <property type="component" value="Unassembled WGS sequence"/>
</dbReference>
<protein>
    <recommendedName>
        <fullName evidence="10">Major facilitator superfamily (MFS) profile domain-containing protein</fullName>
    </recommendedName>
</protein>
<dbReference type="Gene3D" id="1.20.1250.20">
    <property type="entry name" value="MFS general substrate transporter like domains"/>
    <property type="match status" value="1"/>
</dbReference>
<dbReference type="PROSITE" id="PS50850">
    <property type="entry name" value="MFS"/>
    <property type="match status" value="1"/>
</dbReference>
<comment type="caution">
    <text evidence="11">The sequence shown here is derived from an EMBL/GenBank/DDBJ whole genome shotgun (WGS) entry which is preliminary data.</text>
</comment>
<evidence type="ECO:0000256" key="5">
    <source>
        <dbReference type="ARBA" id="ARBA00022989"/>
    </source>
</evidence>
<evidence type="ECO:0000256" key="9">
    <source>
        <dbReference type="SAM" id="Phobius"/>
    </source>
</evidence>
<dbReference type="PANTHER" id="PTHR48022:SF68">
    <property type="entry name" value="MAJOR FACILITATOR SUPERFAMILY (MFS) PROFILE DOMAIN-CONTAINING PROTEIN-RELATED"/>
    <property type="match status" value="1"/>
</dbReference>
<dbReference type="RefSeq" id="XP_069230495.1">
    <property type="nucleotide sequence ID" value="XM_069372517.1"/>
</dbReference>
<evidence type="ECO:0000256" key="2">
    <source>
        <dbReference type="ARBA" id="ARBA00010992"/>
    </source>
</evidence>
<dbReference type="GO" id="GO:0016020">
    <property type="term" value="C:membrane"/>
    <property type="evidence" value="ECO:0007669"/>
    <property type="project" value="UniProtKB-SubCell"/>
</dbReference>
<dbReference type="InterPro" id="IPR003663">
    <property type="entry name" value="Sugar/inositol_transpt"/>
</dbReference>
<keyword evidence="6 9" id="KW-0472">Membrane</keyword>
<feature type="compositionally biased region" description="Basic and acidic residues" evidence="8">
    <location>
        <begin position="1"/>
        <end position="11"/>
    </location>
</feature>
<dbReference type="InterPro" id="IPR036259">
    <property type="entry name" value="MFS_trans_sf"/>
</dbReference>
<sequence length="629" mass="69276">MSPHPDSEKVASKATAPDQTMIEKHENEDSGTSSPARASLNYPTERKSSPPTTFWGKLGAWMGNLPEWGVGGKKLSGKRLNFYIGFIASNGFLMFGYDQGVLSALITLESWQRVFPLMTPRELPNDLCWINGDRNMPDPNQCTGDANMQAFAVAIYQIGCFFGAVVILFYGEKWGRKPSTFWGSLVMIIGTVLQAGANGYALLCVGRVIGGVGNGMVTSTIPTWQSECARPEKRGVMIILAGAIISGGVMIAYWIDYGFYFLSGSVQWRFPVAFQSFFTIVVMVGLLFLPDSPRWLMMNDRNEEAHDVIARLLGHDLDHPDVLEEMSNIRESLYIQNRGGGFKYRELLTNGPSQNFRRTFLGALSQFCQQFCGINLVTYYATYIFENSLGFDPNLSRLISACNGTEYFLASLLAIPAIERYGRRALMFFGAAGMSAAMAILAGVVSTGVVDEVTGAPVLEDRYGITAVVMLFVFNSFFGIGWLGMTWLLPAELTNLRTRIHANAVSTCSNWLSNFVIVMIAPPAFTNLTWRTYIIFAVLNAALIPTVYFLFPEPKGRSLEEMDVIFASAWADGVSPVKRAKQMPKLTGNQVETELAKYFGEEEAQIRRRSSVAQQAHQGTPAAAQGAGS</sequence>
<dbReference type="Pfam" id="PF00083">
    <property type="entry name" value="Sugar_tr"/>
    <property type="match status" value="1"/>
</dbReference>
<comment type="similarity">
    <text evidence="2 7">Belongs to the major facilitator superfamily. Sugar transporter (TC 2.A.1.1) family.</text>
</comment>
<dbReference type="SUPFAM" id="SSF103473">
    <property type="entry name" value="MFS general substrate transporter"/>
    <property type="match status" value="1"/>
</dbReference>
<comment type="subcellular location">
    <subcellularLocation>
        <location evidence="1">Membrane</location>
        <topology evidence="1">Multi-pass membrane protein</topology>
    </subcellularLocation>
</comment>
<feature type="region of interest" description="Disordered" evidence="8">
    <location>
        <begin position="608"/>
        <end position="629"/>
    </location>
</feature>
<dbReference type="InterPro" id="IPR005829">
    <property type="entry name" value="Sugar_transporter_CS"/>
</dbReference>
<dbReference type="AlphaFoldDB" id="A0AB34KV28"/>
<dbReference type="InterPro" id="IPR005828">
    <property type="entry name" value="MFS_sugar_transport-like"/>
</dbReference>
<feature type="transmembrane region" description="Helical" evidence="9">
    <location>
        <begin position="236"/>
        <end position="255"/>
    </location>
</feature>
<evidence type="ECO:0000313" key="11">
    <source>
        <dbReference type="EMBL" id="KAL1587390.1"/>
    </source>
</evidence>
<feature type="transmembrane region" description="Helical" evidence="9">
    <location>
        <begin position="465"/>
        <end position="488"/>
    </location>
</feature>